<accession>A0ACC1HUE1</accession>
<keyword evidence="2" id="KW-1185">Reference proteome</keyword>
<organism evidence="1 2">
    <name type="scientific">Spiromyces aspiralis</name>
    <dbReference type="NCBI Taxonomy" id="68401"/>
    <lineage>
        <taxon>Eukaryota</taxon>
        <taxon>Fungi</taxon>
        <taxon>Fungi incertae sedis</taxon>
        <taxon>Zoopagomycota</taxon>
        <taxon>Kickxellomycotina</taxon>
        <taxon>Kickxellomycetes</taxon>
        <taxon>Kickxellales</taxon>
        <taxon>Kickxellaceae</taxon>
        <taxon>Spiromyces</taxon>
    </lineage>
</organism>
<reference evidence="1" key="1">
    <citation type="submission" date="2022-06" db="EMBL/GenBank/DDBJ databases">
        <title>Phylogenomic reconstructions and comparative analyses of Kickxellomycotina fungi.</title>
        <authorList>
            <person name="Reynolds N.K."/>
            <person name="Stajich J.E."/>
            <person name="Barry K."/>
            <person name="Grigoriev I.V."/>
            <person name="Crous P."/>
            <person name="Smith M.E."/>
        </authorList>
    </citation>
    <scope>NUCLEOTIDE SEQUENCE</scope>
    <source>
        <strain evidence="1">RSA 2271</strain>
    </source>
</reference>
<sequence>MIIYTGGTIGMKHKQGVGYSPVKGYLPQELAKLRRFHDPEGFRDFESYSRSNTLVEDSEVNAIAADIAQMSVFSDDSVTTAEAPNQQQQQQDGAEDGAGSLKQDRINIERRWFEDEGLDNKMRPSSPPSSSNAFGTKSRPSANGITTDAGPSGTATPSTVPISPSNAVSTQPPSMSVLSDWLITPRSLYGKRIKYCFLEYDPLLDSCNISMKDWSKIVSDIERYYHSFDAFVVLHGTDTMVYTASALSFMLEDLGKPVIITGAQVPFSEIRNDAVDNLLGALTIAGHFMIPEVSLYFHNAMYRGNRCVKVNAMEFQAFDSPNLAPLVKVGVNIEVNWPEVIRPNAIRRFKAHKNMDCNVATLRLFPGITGVAVSAFLSSGIKGIVLETYGAGNAPDDRPDLLQAFKEASDRGVVIAYAKSNQIKIGFKGAVSDLYATARGLAEVGVCALTKLSFLLGLGLSSEECRVQMGRNLCGELTLPISRQIPFLNNSLAKPTTYIQVLAHQILLDQNGGDAQAVDNTFRAAGGPEAGVTAAAATNNSSSNSCSSRVSPPPVPLTSSATAAQERGLVWRSFLPVLWCAAASTNDLQGMQTLLAITQNKYDVTCYDYNGRTPLHCAAREGNVQCMRFLLRQGASVHVLDRLGHTPLLDAVLSRRIQCVRLLIEADAHFSDAETKDWMHILHSAVSKGDTEMIHLLQVAGADLYRPNMEGHTALHLAVTRNQVDVVRALLAVPKANPCVRNYWGETPLQLAQKQVRLLKTLGMAYSEEIVVATEVYDLLVGAATKCRSPHCCGEDTNDSAVSSTATTAF</sequence>
<proteinExistence type="predicted"/>
<dbReference type="EMBL" id="JAMZIH010000105">
    <property type="protein sequence ID" value="KAJ1679941.1"/>
    <property type="molecule type" value="Genomic_DNA"/>
</dbReference>
<comment type="caution">
    <text evidence="1">The sequence shown here is derived from an EMBL/GenBank/DDBJ whole genome shotgun (WGS) entry which is preliminary data.</text>
</comment>
<evidence type="ECO:0000313" key="1">
    <source>
        <dbReference type="EMBL" id="KAJ1679941.1"/>
    </source>
</evidence>
<protein>
    <submittedName>
        <fullName evidence="1">Uncharacterized protein</fullName>
    </submittedName>
</protein>
<evidence type="ECO:0000313" key="2">
    <source>
        <dbReference type="Proteomes" id="UP001145114"/>
    </source>
</evidence>
<name>A0ACC1HUE1_9FUNG</name>
<gene>
    <name evidence="1" type="ORF">EV182_001004</name>
</gene>
<dbReference type="Proteomes" id="UP001145114">
    <property type="component" value="Unassembled WGS sequence"/>
</dbReference>